<keyword evidence="3" id="KW-0862">Zinc</keyword>
<evidence type="ECO:0000256" key="2">
    <source>
        <dbReference type="ARBA" id="ARBA00022723"/>
    </source>
</evidence>
<reference evidence="7" key="1">
    <citation type="journal article" date="2017" name="Biotechnol. Biofuels">
        <title>Evaluation of environmental bacterial communities as a factor affecting the growth of duckweed Lemna minor.</title>
        <authorList>
            <person name="Ishizawa H."/>
            <person name="Kuroda M."/>
            <person name="Morikawa M."/>
            <person name="Ike M."/>
        </authorList>
    </citation>
    <scope>NUCLEOTIDE SEQUENCE [LARGE SCALE GENOMIC DNA]</scope>
    <source>
        <strain evidence="7">H3</strain>
    </source>
</reference>
<dbReference type="EMBL" id="AP018823">
    <property type="protein sequence ID" value="BBF84309.1"/>
    <property type="molecule type" value="Genomic_DNA"/>
</dbReference>
<dbReference type="KEGG" id="amah:DLM_0656"/>
<comment type="similarity">
    <text evidence="1">Belongs to the Gfa family.</text>
</comment>
<protein>
    <submittedName>
        <fullName evidence="6">Gfa-like protein</fullName>
    </submittedName>
</protein>
<dbReference type="AlphaFoldDB" id="A0A3G9GC52"/>
<dbReference type="Proteomes" id="UP000198290">
    <property type="component" value="Chromosome"/>
</dbReference>
<keyword evidence="7" id="KW-1185">Reference proteome</keyword>
<evidence type="ECO:0000313" key="6">
    <source>
        <dbReference type="EMBL" id="BBF84309.1"/>
    </source>
</evidence>
<organism evidence="6 7">
    <name type="scientific">Aquitalea magnusonii</name>
    <dbReference type="NCBI Taxonomy" id="332411"/>
    <lineage>
        <taxon>Bacteria</taxon>
        <taxon>Pseudomonadati</taxon>
        <taxon>Pseudomonadota</taxon>
        <taxon>Betaproteobacteria</taxon>
        <taxon>Neisseriales</taxon>
        <taxon>Chromobacteriaceae</taxon>
        <taxon>Aquitalea</taxon>
    </lineage>
</organism>
<dbReference type="Gene3D" id="3.90.1590.10">
    <property type="entry name" value="glutathione-dependent formaldehyde- activating enzyme (gfa)"/>
    <property type="match status" value="1"/>
</dbReference>
<gene>
    <name evidence="6" type="ORF">DLM_0656</name>
</gene>
<dbReference type="InterPro" id="IPR006913">
    <property type="entry name" value="CENP-V/GFA"/>
</dbReference>
<keyword evidence="4" id="KW-0456">Lyase</keyword>
<dbReference type="PANTHER" id="PTHR33337:SF40">
    <property type="entry name" value="CENP-V_GFA DOMAIN-CONTAINING PROTEIN-RELATED"/>
    <property type="match status" value="1"/>
</dbReference>
<evidence type="ECO:0000256" key="1">
    <source>
        <dbReference type="ARBA" id="ARBA00005495"/>
    </source>
</evidence>
<evidence type="ECO:0000256" key="3">
    <source>
        <dbReference type="ARBA" id="ARBA00022833"/>
    </source>
</evidence>
<dbReference type="PANTHER" id="PTHR33337">
    <property type="entry name" value="GFA DOMAIN-CONTAINING PROTEIN"/>
    <property type="match status" value="1"/>
</dbReference>
<name>A0A3G9GC52_9NEIS</name>
<sequence>MSSILTGGCLCGAVRYRIHGQPFHVTHCHCISCRKASGAAFLTWFTVRLIELEWLSEKPVYYHSSAAVQRGFCPHCGATLSYQHESDPDDIDITAATLDAPEQLAPESHIWWQEHLGWGEPAEQAALPVHARNHDGV</sequence>
<reference evidence="6 7" key="2">
    <citation type="journal article" date="2017" name="Genome Announc.">
        <title>Draft genome sequence of Aquitalea magnusonii strain H3, a plant growth-promoting bacterium of duckweed Lemna minor.</title>
        <authorList>
            <person name="Ishizawa H."/>
            <person name="Kuroda M."/>
            <person name="Ike M."/>
        </authorList>
    </citation>
    <scope>NUCLEOTIDE SEQUENCE [LARGE SCALE GENOMIC DNA]</scope>
    <source>
        <strain evidence="6 7">H3</strain>
    </source>
</reference>
<evidence type="ECO:0000256" key="4">
    <source>
        <dbReference type="ARBA" id="ARBA00023239"/>
    </source>
</evidence>
<dbReference type="Pfam" id="PF04828">
    <property type="entry name" value="GFA"/>
    <property type="match status" value="1"/>
</dbReference>
<dbReference type="InterPro" id="IPR011057">
    <property type="entry name" value="Mss4-like_sf"/>
</dbReference>
<dbReference type="GO" id="GO:0016846">
    <property type="term" value="F:carbon-sulfur lyase activity"/>
    <property type="evidence" value="ECO:0007669"/>
    <property type="project" value="InterPro"/>
</dbReference>
<proteinExistence type="inferred from homology"/>
<reference evidence="7" key="3">
    <citation type="journal article" date="2017" name="Plant Physiol. Biochem.">
        <title>Differential oxidative and antioxidative response of duckweed Lemna minor toward plant growth promoting/inhibiting bacteria.</title>
        <authorList>
            <person name="Ishizawa H."/>
            <person name="Kuroda M."/>
            <person name="Morikawa M."/>
            <person name="Ike M."/>
        </authorList>
    </citation>
    <scope>NUCLEOTIDE SEQUENCE [LARGE SCALE GENOMIC DNA]</scope>
    <source>
        <strain evidence="7">H3</strain>
    </source>
</reference>
<keyword evidence="2" id="KW-0479">Metal-binding</keyword>
<dbReference type="STRING" id="332411.VI06_12240"/>
<evidence type="ECO:0000259" key="5">
    <source>
        <dbReference type="PROSITE" id="PS51891"/>
    </source>
</evidence>
<dbReference type="GO" id="GO:0046872">
    <property type="term" value="F:metal ion binding"/>
    <property type="evidence" value="ECO:0007669"/>
    <property type="project" value="UniProtKB-KW"/>
</dbReference>
<dbReference type="PROSITE" id="PS51891">
    <property type="entry name" value="CENP_V_GFA"/>
    <property type="match status" value="1"/>
</dbReference>
<feature type="domain" description="CENP-V/GFA" evidence="5">
    <location>
        <begin position="5"/>
        <end position="113"/>
    </location>
</feature>
<evidence type="ECO:0000313" key="7">
    <source>
        <dbReference type="Proteomes" id="UP000198290"/>
    </source>
</evidence>
<dbReference type="RefSeq" id="WP_231960037.1">
    <property type="nucleotide sequence ID" value="NZ_AP018823.1"/>
</dbReference>
<dbReference type="SUPFAM" id="SSF51316">
    <property type="entry name" value="Mss4-like"/>
    <property type="match status" value="1"/>
</dbReference>
<accession>A0A3G9GC52</accession>